<dbReference type="EMBL" id="JAJJML010000001">
    <property type="protein sequence ID" value="MCC9033125.1"/>
    <property type="molecule type" value="Genomic_DNA"/>
</dbReference>
<keyword evidence="4" id="KW-1185">Reference proteome</keyword>
<accession>A0A9Q3UUA2</accession>
<keyword evidence="1" id="KW-0732">Signal</keyword>
<proteinExistence type="predicted"/>
<dbReference type="RefSeq" id="WP_191181464.1">
    <property type="nucleotide sequence ID" value="NZ_JACXXP010000052.1"/>
</dbReference>
<reference evidence="3" key="1">
    <citation type="submission" date="2021-11" db="EMBL/GenBank/DDBJ databases">
        <title>Description of novel Chryseobacterium species.</title>
        <authorList>
            <person name="Saticioglu I.B."/>
            <person name="Ay H."/>
            <person name="Altun S."/>
            <person name="Duman M."/>
        </authorList>
    </citation>
    <scope>NUCLEOTIDE SEQUENCE</scope>
    <source>
        <strain evidence="3">C-39</strain>
    </source>
</reference>
<evidence type="ECO:0000313" key="5">
    <source>
        <dbReference type="Proteomes" id="UP001107960"/>
    </source>
</evidence>
<evidence type="ECO:0000256" key="1">
    <source>
        <dbReference type="SAM" id="SignalP"/>
    </source>
</evidence>
<gene>
    <name evidence="2" type="ORF">IEW27_21280</name>
    <name evidence="3" type="ORF">LNP80_02490</name>
</gene>
<dbReference type="AlphaFoldDB" id="A0A9Q3UUA2"/>
<reference evidence="2" key="3">
    <citation type="submission" date="2024-05" db="EMBL/GenBank/DDBJ databases">
        <title>Description of novel Chryseobacterium sp. strain C-2.</title>
        <authorList>
            <person name="Saticioglu I.B."/>
        </authorList>
    </citation>
    <scope>NUCLEOTIDE SEQUENCE</scope>
    <source>
        <strain evidence="2">C-2</strain>
    </source>
</reference>
<feature type="signal peptide" evidence="1">
    <location>
        <begin position="1"/>
        <end position="20"/>
    </location>
</feature>
<dbReference type="Proteomes" id="UP001107960">
    <property type="component" value="Unassembled WGS sequence"/>
</dbReference>
<feature type="chain" id="PRO_5040154810" evidence="1">
    <location>
        <begin position="21"/>
        <end position="432"/>
    </location>
</feature>
<sequence length="432" mass="50314">MTSKVSFFLILCFMICCNNAAKKPKVDKQNIIKLKKTYSKEVFNFLYELAFYDEENHNEINLSKWKGDLKYFIEGTPSKEDVKSINSTINKLNSLNLSIRFSIVSDIKKANVIIHFGNRSDYKKFNIIKEAKGMAQTFVKNGYIHKGEIVILDEEKDQLKRKSLILEEMTQIIGLTCDTFSHPNSVFYQGENTPLDLTKLDSDVIKLFYEQSLPVNYSIQQFELDFGDILNYSGTNEKMLKLITRSETKHVVLERIEKSCFIDNEFYKHPKYVPIYILNFDKEDSLFVEKSIKAINKISSNLFLKLERKNYLNSQSGITISLIKDESIQSPTETSISNGRGEVFKLKRFESKINIRYKSSVDQNKKESIILKSIFKALGPTYMHDFDNNWYTLANGEIIFKDEYSTLLKLIYQDEFVDGLKKEEFEKIIDKL</sequence>
<dbReference type="Pfam" id="PF11150">
    <property type="entry name" value="DUF2927"/>
    <property type="match status" value="1"/>
</dbReference>
<evidence type="ECO:0000313" key="2">
    <source>
        <dbReference type="EMBL" id="MBD3907110.1"/>
    </source>
</evidence>
<name>A0A9Q3UUA2_9FLAO</name>
<dbReference type="Proteomes" id="UP000603715">
    <property type="component" value="Unassembled WGS sequence"/>
</dbReference>
<comment type="caution">
    <text evidence="3">The sequence shown here is derived from an EMBL/GenBank/DDBJ whole genome shotgun (WGS) entry which is preliminary data.</text>
</comment>
<reference evidence="4" key="2">
    <citation type="submission" date="2023-07" db="EMBL/GenBank/DDBJ databases">
        <title>Description of novel Chryseobacterium sp. strain C-2.</title>
        <authorList>
            <person name="Saticioglu I.B."/>
        </authorList>
    </citation>
    <scope>NUCLEOTIDE SEQUENCE [LARGE SCALE GENOMIC DNA]</scope>
    <source>
        <strain evidence="4">C-2</strain>
    </source>
</reference>
<evidence type="ECO:0000313" key="4">
    <source>
        <dbReference type="Proteomes" id="UP000603715"/>
    </source>
</evidence>
<protein>
    <submittedName>
        <fullName evidence="3">DUF2927 domain-containing protein</fullName>
    </submittedName>
</protein>
<evidence type="ECO:0000313" key="3">
    <source>
        <dbReference type="EMBL" id="MCC9033125.1"/>
    </source>
</evidence>
<dbReference type="InterPro" id="IPR021323">
    <property type="entry name" value="DUF2927"/>
</dbReference>
<dbReference type="EMBL" id="JACXXP010000052">
    <property type="protein sequence ID" value="MBD3907110.1"/>
    <property type="molecule type" value="Genomic_DNA"/>
</dbReference>
<organism evidence="3 5">
    <name type="scientific">Chryseobacterium muglaense</name>
    <dbReference type="NCBI Taxonomy" id="2893752"/>
    <lineage>
        <taxon>Bacteria</taxon>
        <taxon>Pseudomonadati</taxon>
        <taxon>Bacteroidota</taxon>
        <taxon>Flavobacteriia</taxon>
        <taxon>Flavobacteriales</taxon>
        <taxon>Weeksellaceae</taxon>
        <taxon>Chryseobacterium group</taxon>
        <taxon>Chryseobacterium</taxon>
    </lineage>
</organism>